<comment type="caution">
    <text evidence="1">The sequence shown here is derived from an EMBL/GenBank/DDBJ whole genome shotgun (WGS) entry which is preliminary data.</text>
</comment>
<sequence>MGAPTTATETQQRPMVLSADKRKISYRSKNGNLFTLELKNSKAEDSLRSLKKKYDSKIPQDVPNGEDAAKDNGSTLWPGLYDTIAMLIEESLEVACFGPYDEPPK</sequence>
<evidence type="ECO:0000313" key="1">
    <source>
        <dbReference type="EMBL" id="CAK4004833.1"/>
    </source>
</evidence>
<name>A0AAI8YYE0_9PEZI</name>
<reference evidence="1" key="1">
    <citation type="submission" date="2023-11" db="EMBL/GenBank/DDBJ databases">
        <authorList>
            <person name="Alioto T."/>
            <person name="Alioto T."/>
            <person name="Gomez Garrido J."/>
        </authorList>
    </citation>
    <scope>NUCLEOTIDE SEQUENCE</scope>
</reference>
<gene>
    <name evidence="1" type="ORF">LECACI_7A004274</name>
</gene>
<dbReference type="Proteomes" id="UP001296104">
    <property type="component" value="Unassembled WGS sequence"/>
</dbReference>
<organism evidence="1 2">
    <name type="scientific">Lecanosticta acicola</name>
    <dbReference type="NCBI Taxonomy" id="111012"/>
    <lineage>
        <taxon>Eukaryota</taxon>
        <taxon>Fungi</taxon>
        <taxon>Dikarya</taxon>
        <taxon>Ascomycota</taxon>
        <taxon>Pezizomycotina</taxon>
        <taxon>Dothideomycetes</taxon>
        <taxon>Dothideomycetidae</taxon>
        <taxon>Mycosphaerellales</taxon>
        <taxon>Mycosphaerellaceae</taxon>
        <taxon>Lecanosticta</taxon>
    </lineage>
</organism>
<dbReference type="EMBL" id="CAVMBE010000022">
    <property type="protein sequence ID" value="CAK4004833.1"/>
    <property type="molecule type" value="Genomic_DNA"/>
</dbReference>
<evidence type="ECO:0000313" key="2">
    <source>
        <dbReference type="Proteomes" id="UP001296104"/>
    </source>
</evidence>
<proteinExistence type="predicted"/>
<accession>A0AAI8YYE0</accession>
<keyword evidence="2" id="KW-1185">Reference proteome</keyword>
<protein>
    <submittedName>
        <fullName evidence="1">Uncharacterized protein</fullName>
    </submittedName>
</protein>
<dbReference type="AlphaFoldDB" id="A0AAI8YYE0"/>